<evidence type="ECO:0000313" key="6">
    <source>
        <dbReference type="EMBL" id="OCL06026.1"/>
    </source>
</evidence>
<gene>
    <name evidence="6" type="ORF">AOQ84DRAFT_224223</name>
</gene>
<dbReference type="Pfam" id="PF08591">
    <property type="entry name" value="RNR_inhib"/>
    <property type="match status" value="1"/>
</dbReference>
<dbReference type="AlphaFoldDB" id="A0A8E2EWT7"/>
<evidence type="ECO:0000256" key="1">
    <source>
        <dbReference type="ARBA" id="ARBA00004123"/>
    </source>
</evidence>
<protein>
    <submittedName>
        <fullName evidence="6">Uncharacterized protein</fullName>
    </submittedName>
</protein>
<reference evidence="6 7" key="1">
    <citation type="journal article" date="2016" name="Nat. Commun.">
        <title>Ectomycorrhizal ecology is imprinted in the genome of the dominant symbiotic fungus Cenococcum geophilum.</title>
        <authorList>
            <consortium name="DOE Joint Genome Institute"/>
            <person name="Peter M."/>
            <person name="Kohler A."/>
            <person name="Ohm R.A."/>
            <person name="Kuo A."/>
            <person name="Krutzmann J."/>
            <person name="Morin E."/>
            <person name="Arend M."/>
            <person name="Barry K.W."/>
            <person name="Binder M."/>
            <person name="Choi C."/>
            <person name="Clum A."/>
            <person name="Copeland A."/>
            <person name="Grisel N."/>
            <person name="Haridas S."/>
            <person name="Kipfer T."/>
            <person name="LaButti K."/>
            <person name="Lindquist E."/>
            <person name="Lipzen A."/>
            <person name="Maire R."/>
            <person name="Meier B."/>
            <person name="Mihaltcheva S."/>
            <person name="Molinier V."/>
            <person name="Murat C."/>
            <person name="Poggeler S."/>
            <person name="Quandt C.A."/>
            <person name="Sperisen C."/>
            <person name="Tritt A."/>
            <person name="Tisserant E."/>
            <person name="Crous P.W."/>
            <person name="Henrissat B."/>
            <person name="Nehls U."/>
            <person name="Egli S."/>
            <person name="Spatafora J.W."/>
            <person name="Grigoriev I.V."/>
            <person name="Martin F.M."/>
        </authorList>
    </citation>
    <scope>NUCLEOTIDE SEQUENCE [LARGE SCALE GENOMIC DNA]</scope>
    <source>
        <strain evidence="6 7">CBS 207.34</strain>
    </source>
</reference>
<dbReference type="GO" id="GO:1990846">
    <property type="term" value="F:ribonucleoside-diphosphate reductase inhibitor activity"/>
    <property type="evidence" value="ECO:0007669"/>
    <property type="project" value="TreeGrafter"/>
</dbReference>
<name>A0A8E2EWT7_9PEZI</name>
<dbReference type="PANTHER" id="PTHR28081">
    <property type="entry name" value="DAMAGE-REGULATED IMPORT FACILITATOR 1-RELATED"/>
    <property type="match status" value="1"/>
</dbReference>
<evidence type="ECO:0000256" key="5">
    <source>
        <dbReference type="ARBA" id="ARBA00023242"/>
    </source>
</evidence>
<dbReference type="Proteomes" id="UP000250140">
    <property type="component" value="Unassembled WGS sequence"/>
</dbReference>
<keyword evidence="7" id="KW-1185">Reference proteome</keyword>
<sequence>MLSTSTSHRAKRPFQPSITSFFARTDDSDTFISTTSVTSSYNPPTTTTASPALPSSVQASLLNVGMRVRKSVPEGYKTHKQTQFGQQSIDIYSVKAPVEPVPAEHTHPRELLPFCGLHKIGGFAPQPVTITSPFDTSSSNSSS</sequence>
<dbReference type="InterPro" id="IPR013900">
    <property type="entry name" value="RNR_inhibitor"/>
</dbReference>
<dbReference type="EMBL" id="KV750153">
    <property type="protein sequence ID" value="OCL06026.1"/>
    <property type="molecule type" value="Genomic_DNA"/>
</dbReference>
<dbReference type="GO" id="GO:0005634">
    <property type="term" value="C:nucleus"/>
    <property type="evidence" value="ECO:0007669"/>
    <property type="project" value="UniProtKB-SubCell"/>
</dbReference>
<dbReference type="GO" id="GO:0005737">
    <property type="term" value="C:cytoplasm"/>
    <property type="evidence" value="ECO:0007669"/>
    <property type="project" value="UniProtKB-SubCell"/>
</dbReference>
<keyword evidence="5" id="KW-0539">Nucleus</keyword>
<organism evidence="6 7">
    <name type="scientific">Glonium stellatum</name>
    <dbReference type="NCBI Taxonomy" id="574774"/>
    <lineage>
        <taxon>Eukaryota</taxon>
        <taxon>Fungi</taxon>
        <taxon>Dikarya</taxon>
        <taxon>Ascomycota</taxon>
        <taxon>Pezizomycotina</taxon>
        <taxon>Dothideomycetes</taxon>
        <taxon>Pleosporomycetidae</taxon>
        <taxon>Gloniales</taxon>
        <taxon>Gloniaceae</taxon>
        <taxon>Glonium</taxon>
    </lineage>
</organism>
<keyword evidence="4" id="KW-0963">Cytoplasm</keyword>
<dbReference type="OrthoDB" id="4072855at2759"/>
<evidence type="ECO:0000313" key="7">
    <source>
        <dbReference type="Proteomes" id="UP000250140"/>
    </source>
</evidence>
<comment type="similarity">
    <text evidence="3">Belongs to the DIF1/spd1 family.</text>
</comment>
<evidence type="ECO:0000256" key="4">
    <source>
        <dbReference type="ARBA" id="ARBA00022490"/>
    </source>
</evidence>
<accession>A0A8E2EWT7</accession>
<evidence type="ECO:0000256" key="2">
    <source>
        <dbReference type="ARBA" id="ARBA00004496"/>
    </source>
</evidence>
<evidence type="ECO:0000256" key="3">
    <source>
        <dbReference type="ARBA" id="ARBA00005459"/>
    </source>
</evidence>
<feature type="non-terminal residue" evidence="6">
    <location>
        <position position="143"/>
    </location>
</feature>
<comment type="subcellular location">
    <subcellularLocation>
        <location evidence="2">Cytoplasm</location>
    </subcellularLocation>
    <subcellularLocation>
        <location evidence="1">Nucleus</location>
    </subcellularLocation>
</comment>
<dbReference type="PANTHER" id="PTHR28081:SF1">
    <property type="entry name" value="DAMAGE-REGULATED IMPORT FACILITATOR 1"/>
    <property type="match status" value="1"/>
</dbReference>
<dbReference type="GO" id="GO:0008104">
    <property type="term" value="P:intracellular protein localization"/>
    <property type="evidence" value="ECO:0007669"/>
    <property type="project" value="TreeGrafter"/>
</dbReference>
<proteinExistence type="inferred from homology"/>